<proteinExistence type="predicted"/>
<gene>
    <name evidence="1" type="ORF">ASPFODRAFT_34305</name>
</gene>
<dbReference type="VEuPathDB" id="FungiDB:ASPFODRAFT_34305"/>
<dbReference type="Proteomes" id="UP000184063">
    <property type="component" value="Unassembled WGS sequence"/>
</dbReference>
<dbReference type="EMBL" id="KV878243">
    <property type="protein sequence ID" value="OJZ85391.1"/>
    <property type="molecule type" value="Genomic_DNA"/>
</dbReference>
<evidence type="ECO:0000313" key="1">
    <source>
        <dbReference type="EMBL" id="OJZ85391.1"/>
    </source>
</evidence>
<dbReference type="AlphaFoldDB" id="A0A1M3TF94"/>
<evidence type="ECO:0000313" key="2">
    <source>
        <dbReference type="Proteomes" id="UP000184063"/>
    </source>
</evidence>
<sequence>MFVSHVRQGTTPERSGHTYDDSAVQAKIMRSLFTEQDDHDFPITTNSINILYMTGWQDINAQRYAQRKERAYTPDLTKTISTSQFGYIMCGCSHSTMPVSSAILLVSMRCAIRQHQRHELYIIFSIHSDTTIVSPIDWLEGIVSSKNLFLIAANGQHPLPQDAGLVLELFMVQAMRAGWLSSLFSRPSRTRLTTS</sequence>
<organism evidence="1 2">
    <name type="scientific">Aspergillus luchuensis (strain CBS 106.47)</name>
    <dbReference type="NCBI Taxonomy" id="1137211"/>
    <lineage>
        <taxon>Eukaryota</taxon>
        <taxon>Fungi</taxon>
        <taxon>Dikarya</taxon>
        <taxon>Ascomycota</taxon>
        <taxon>Pezizomycotina</taxon>
        <taxon>Eurotiomycetes</taxon>
        <taxon>Eurotiomycetidae</taxon>
        <taxon>Eurotiales</taxon>
        <taxon>Aspergillaceae</taxon>
        <taxon>Aspergillus</taxon>
        <taxon>Aspergillus subgen. Circumdati</taxon>
    </lineage>
</organism>
<name>A0A1M3TF94_ASPLC</name>
<accession>A0A1M3TF94</accession>
<reference evidence="2" key="1">
    <citation type="journal article" date="2017" name="Genome Biol.">
        <title>Comparative genomics reveals high biological diversity and specific adaptations in the industrially and medically important fungal genus Aspergillus.</title>
        <authorList>
            <person name="de Vries R.P."/>
            <person name="Riley R."/>
            <person name="Wiebenga A."/>
            <person name="Aguilar-Osorio G."/>
            <person name="Amillis S."/>
            <person name="Uchima C.A."/>
            <person name="Anderluh G."/>
            <person name="Asadollahi M."/>
            <person name="Askin M."/>
            <person name="Barry K."/>
            <person name="Battaglia E."/>
            <person name="Bayram O."/>
            <person name="Benocci T."/>
            <person name="Braus-Stromeyer S.A."/>
            <person name="Caldana C."/>
            <person name="Canovas D."/>
            <person name="Cerqueira G.C."/>
            <person name="Chen F."/>
            <person name="Chen W."/>
            <person name="Choi C."/>
            <person name="Clum A."/>
            <person name="Dos Santos R.A."/>
            <person name="Damasio A.R."/>
            <person name="Diallinas G."/>
            <person name="Emri T."/>
            <person name="Fekete E."/>
            <person name="Flipphi M."/>
            <person name="Freyberg S."/>
            <person name="Gallo A."/>
            <person name="Gournas C."/>
            <person name="Habgood R."/>
            <person name="Hainaut M."/>
            <person name="Harispe M.L."/>
            <person name="Henrissat B."/>
            <person name="Hilden K.S."/>
            <person name="Hope R."/>
            <person name="Hossain A."/>
            <person name="Karabika E."/>
            <person name="Karaffa L."/>
            <person name="Karanyi Z."/>
            <person name="Krasevec N."/>
            <person name="Kuo A."/>
            <person name="Kusch H."/>
            <person name="LaButti K."/>
            <person name="Lagendijk E.L."/>
            <person name="Lapidus A."/>
            <person name="Levasseur A."/>
            <person name="Lindquist E."/>
            <person name="Lipzen A."/>
            <person name="Logrieco A.F."/>
            <person name="MacCabe A."/>
            <person name="Maekelae M.R."/>
            <person name="Malavazi I."/>
            <person name="Melin P."/>
            <person name="Meyer V."/>
            <person name="Mielnichuk N."/>
            <person name="Miskei M."/>
            <person name="Molnar A.P."/>
            <person name="Mule G."/>
            <person name="Ngan C.Y."/>
            <person name="Orejas M."/>
            <person name="Orosz E."/>
            <person name="Ouedraogo J.P."/>
            <person name="Overkamp K.M."/>
            <person name="Park H.-S."/>
            <person name="Perrone G."/>
            <person name="Piumi F."/>
            <person name="Punt P.J."/>
            <person name="Ram A.F."/>
            <person name="Ramon A."/>
            <person name="Rauscher S."/>
            <person name="Record E."/>
            <person name="Riano-Pachon D.M."/>
            <person name="Robert V."/>
            <person name="Roehrig J."/>
            <person name="Ruller R."/>
            <person name="Salamov A."/>
            <person name="Salih N.S."/>
            <person name="Samson R.A."/>
            <person name="Sandor E."/>
            <person name="Sanguinetti M."/>
            <person name="Schuetze T."/>
            <person name="Sepcic K."/>
            <person name="Shelest E."/>
            <person name="Sherlock G."/>
            <person name="Sophianopoulou V."/>
            <person name="Squina F.M."/>
            <person name="Sun H."/>
            <person name="Susca A."/>
            <person name="Todd R.B."/>
            <person name="Tsang A."/>
            <person name="Unkles S.E."/>
            <person name="van de Wiele N."/>
            <person name="van Rossen-Uffink D."/>
            <person name="Oliveira J.V."/>
            <person name="Vesth T.C."/>
            <person name="Visser J."/>
            <person name="Yu J.-H."/>
            <person name="Zhou M."/>
            <person name="Andersen M.R."/>
            <person name="Archer D.B."/>
            <person name="Baker S.E."/>
            <person name="Benoit I."/>
            <person name="Brakhage A.A."/>
            <person name="Braus G.H."/>
            <person name="Fischer R."/>
            <person name="Frisvad J.C."/>
            <person name="Goldman G.H."/>
            <person name="Houbraken J."/>
            <person name="Oakley B."/>
            <person name="Pocsi I."/>
            <person name="Scazzocchio C."/>
            <person name="Seiboth B."/>
            <person name="vanKuyk P.A."/>
            <person name="Wortman J."/>
            <person name="Dyer P.S."/>
            <person name="Grigoriev I.V."/>
        </authorList>
    </citation>
    <scope>NUCLEOTIDE SEQUENCE [LARGE SCALE GENOMIC DNA]</scope>
    <source>
        <strain evidence="2">CBS 106.47</strain>
    </source>
</reference>
<protein>
    <submittedName>
        <fullName evidence="1">Uncharacterized protein</fullName>
    </submittedName>
</protein>